<feature type="signal peptide" evidence="16">
    <location>
        <begin position="1"/>
        <end position="23"/>
    </location>
</feature>
<dbReference type="GO" id="GO:0005886">
    <property type="term" value="C:plasma membrane"/>
    <property type="evidence" value="ECO:0007669"/>
    <property type="project" value="UniProtKB-SubCell"/>
</dbReference>
<sequence length="181" mass="18818">MPRKAFTLLGAILASVVIKNTNAQSLTFPGLPECAESCTLGKLATIKGQFHCTGSDSSCPCEHGFEKAVGECKGGCDPDDAQEVDNWASKWCGSNTVLSSSPTSSSSTPLRTSPSSLIGTPPRSSIRISVLATSDTTGQETSLTPTALSTSTSRSRPIFTATPIVLVRTSSLRVGDSNETC</sequence>
<dbReference type="InterPro" id="IPR051735">
    <property type="entry name" value="CFEM_domain"/>
</dbReference>
<evidence type="ECO:0000256" key="2">
    <source>
        <dbReference type="ARBA" id="ARBA00004613"/>
    </source>
</evidence>
<evidence type="ECO:0000313" key="19">
    <source>
        <dbReference type="Proteomes" id="UP000800035"/>
    </source>
</evidence>
<evidence type="ECO:0000313" key="18">
    <source>
        <dbReference type="EMBL" id="KAF1960579.1"/>
    </source>
</evidence>
<evidence type="ECO:0000256" key="12">
    <source>
        <dbReference type="ARBA" id="ARBA00023157"/>
    </source>
</evidence>
<keyword evidence="7" id="KW-0336">GPI-anchor</keyword>
<keyword evidence="11" id="KW-0472">Membrane</keyword>
<dbReference type="Proteomes" id="UP000800035">
    <property type="component" value="Unassembled WGS sequence"/>
</dbReference>
<dbReference type="GO" id="GO:0005576">
    <property type="term" value="C:extracellular region"/>
    <property type="evidence" value="ECO:0007669"/>
    <property type="project" value="UniProtKB-SubCell"/>
</dbReference>
<organism evidence="18 19">
    <name type="scientific">Byssothecium circinans</name>
    <dbReference type="NCBI Taxonomy" id="147558"/>
    <lineage>
        <taxon>Eukaryota</taxon>
        <taxon>Fungi</taxon>
        <taxon>Dikarya</taxon>
        <taxon>Ascomycota</taxon>
        <taxon>Pezizomycotina</taxon>
        <taxon>Dothideomycetes</taxon>
        <taxon>Pleosporomycetidae</taxon>
        <taxon>Pleosporales</taxon>
        <taxon>Massarineae</taxon>
        <taxon>Massarinaceae</taxon>
        <taxon>Byssothecium</taxon>
    </lineage>
</organism>
<feature type="region of interest" description="Disordered" evidence="15">
    <location>
        <begin position="98"/>
        <end position="124"/>
    </location>
</feature>
<dbReference type="PANTHER" id="PTHR37928:SF2">
    <property type="entry name" value="GPI ANCHORED CFEM DOMAIN PROTEIN (AFU_ORTHOLOGUE AFUA_6G10580)"/>
    <property type="match status" value="1"/>
</dbReference>
<comment type="subcellular location">
    <subcellularLocation>
        <location evidence="1">Cell membrane</location>
        <topology evidence="1">Lipid-anchor</topology>
        <topology evidence="1">GPI-anchor</topology>
    </subcellularLocation>
    <subcellularLocation>
        <location evidence="2">Secreted</location>
    </subcellularLocation>
</comment>
<evidence type="ECO:0000256" key="3">
    <source>
        <dbReference type="ARBA" id="ARBA00010031"/>
    </source>
</evidence>
<evidence type="ECO:0000256" key="9">
    <source>
        <dbReference type="ARBA" id="ARBA00022729"/>
    </source>
</evidence>
<dbReference type="GO" id="GO:0098552">
    <property type="term" value="C:side of membrane"/>
    <property type="evidence" value="ECO:0007669"/>
    <property type="project" value="UniProtKB-KW"/>
</dbReference>
<evidence type="ECO:0000256" key="15">
    <source>
        <dbReference type="SAM" id="MobiDB-lite"/>
    </source>
</evidence>
<keyword evidence="10" id="KW-0408">Iron</keyword>
<keyword evidence="14" id="KW-0449">Lipoprotein</keyword>
<keyword evidence="4" id="KW-1003">Cell membrane</keyword>
<feature type="compositionally biased region" description="Low complexity" evidence="15">
    <location>
        <begin position="141"/>
        <end position="151"/>
    </location>
</feature>
<dbReference type="AlphaFoldDB" id="A0A6A5U9B0"/>
<keyword evidence="12" id="KW-1015">Disulfide bond</keyword>
<evidence type="ECO:0000256" key="8">
    <source>
        <dbReference type="ARBA" id="ARBA00022723"/>
    </source>
</evidence>
<keyword evidence="5" id="KW-0964">Secreted</keyword>
<evidence type="ECO:0000259" key="17">
    <source>
        <dbReference type="SMART" id="SM00747"/>
    </source>
</evidence>
<feature type="domain" description="CFEM" evidence="17">
    <location>
        <begin position="27"/>
        <end position="93"/>
    </location>
</feature>
<evidence type="ECO:0000256" key="13">
    <source>
        <dbReference type="ARBA" id="ARBA00023180"/>
    </source>
</evidence>
<dbReference type="GO" id="GO:0046872">
    <property type="term" value="F:metal ion binding"/>
    <property type="evidence" value="ECO:0007669"/>
    <property type="project" value="UniProtKB-KW"/>
</dbReference>
<evidence type="ECO:0000256" key="16">
    <source>
        <dbReference type="SAM" id="SignalP"/>
    </source>
</evidence>
<feature type="compositionally biased region" description="Low complexity" evidence="15">
    <location>
        <begin position="98"/>
        <end position="117"/>
    </location>
</feature>
<dbReference type="SMART" id="SM00747">
    <property type="entry name" value="CFEM"/>
    <property type="match status" value="1"/>
</dbReference>
<accession>A0A6A5U9B0</accession>
<gene>
    <name evidence="18" type="ORF">CC80DRAFT_260020</name>
</gene>
<evidence type="ECO:0000256" key="14">
    <source>
        <dbReference type="ARBA" id="ARBA00023288"/>
    </source>
</evidence>
<feature type="region of interest" description="Disordered" evidence="15">
    <location>
        <begin position="132"/>
        <end position="151"/>
    </location>
</feature>
<evidence type="ECO:0000256" key="11">
    <source>
        <dbReference type="ARBA" id="ARBA00023136"/>
    </source>
</evidence>
<name>A0A6A5U9B0_9PLEO</name>
<evidence type="ECO:0000256" key="1">
    <source>
        <dbReference type="ARBA" id="ARBA00004609"/>
    </source>
</evidence>
<evidence type="ECO:0000256" key="10">
    <source>
        <dbReference type="ARBA" id="ARBA00023004"/>
    </source>
</evidence>
<evidence type="ECO:0000256" key="6">
    <source>
        <dbReference type="ARBA" id="ARBA00022617"/>
    </source>
</evidence>
<keyword evidence="9 16" id="KW-0732">Signal</keyword>
<dbReference type="PANTHER" id="PTHR37928">
    <property type="entry name" value="CFEM DOMAIN PROTEIN (AFU_ORTHOLOGUE AFUA_6G14090)"/>
    <property type="match status" value="1"/>
</dbReference>
<keyword evidence="8" id="KW-0479">Metal-binding</keyword>
<keyword evidence="19" id="KW-1185">Reference proteome</keyword>
<dbReference type="EMBL" id="ML976982">
    <property type="protein sequence ID" value="KAF1960579.1"/>
    <property type="molecule type" value="Genomic_DNA"/>
</dbReference>
<comment type="similarity">
    <text evidence="3">Belongs to the RBT5 family.</text>
</comment>
<dbReference type="Pfam" id="PF05730">
    <property type="entry name" value="CFEM"/>
    <property type="match status" value="1"/>
</dbReference>
<protein>
    <recommendedName>
        <fullName evidence="17">CFEM domain-containing protein</fullName>
    </recommendedName>
</protein>
<keyword evidence="13" id="KW-0325">Glycoprotein</keyword>
<feature type="chain" id="PRO_5025682364" description="CFEM domain-containing protein" evidence="16">
    <location>
        <begin position="24"/>
        <end position="181"/>
    </location>
</feature>
<reference evidence="18" key="1">
    <citation type="journal article" date="2020" name="Stud. Mycol.">
        <title>101 Dothideomycetes genomes: a test case for predicting lifestyles and emergence of pathogens.</title>
        <authorList>
            <person name="Haridas S."/>
            <person name="Albert R."/>
            <person name="Binder M."/>
            <person name="Bloem J."/>
            <person name="Labutti K."/>
            <person name="Salamov A."/>
            <person name="Andreopoulos B."/>
            <person name="Baker S."/>
            <person name="Barry K."/>
            <person name="Bills G."/>
            <person name="Bluhm B."/>
            <person name="Cannon C."/>
            <person name="Castanera R."/>
            <person name="Culley D."/>
            <person name="Daum C."/>
            <person name="Ezra D."/>
            <person name="Gonzalez J."/>
            <person name="Henrissat B."/>
            <person name="Kuo A."/>
            <person name="Liang C."/>
            <person name="Lipzen A."/>
            <person name="Lutzoni F."/>
            <person name="Magnuson J."/>
            <person name="Mondo S."/>
            <person name="Nolan M."/>
            <person name="Ohm R."/>
            <person name="Pangilinan J."/>
            <person name="Park H.-J."/>
            <person name="Ramirez L."/>
            <person name="Alfaro M."/>
            <person name="Sun H."/>
            <person name="Tritt A."/>
            <person name="Yoshinaga Y."/>
            <person name="Zwiers L.-H."/>
            <person name="Turgeon B."/>
            <person name="Goodwin S."/>
            <person name="Spatafora J."/>
            <person name="Crous P."/>
            <person name="Grigoriev I."/>
        </authorList>
    </citation>
    <scope>NUCLEOTIDE SEQUENCE</scope>
    <source>
        <strain evidence="18">CBS 675.92</strain>
    </source>
</reference>
<evidence type="ECO:0000256" key="4">
    <source>
        <dbReference type="ARBA" id="ARBA00022475"/>
    </source>
</evidence>
<evidence type="ECO:0000256" key="7">
    <source>
        <dbReference type="ARBA" id="ARBA00022622"/>
    </source>
</evidence>
<dbReference type="InterPro" id="IPR008427">
    <property type="entry name" value="Extracellular_membr_CFEM_dom"/>
</dbReference>
<keyword evidence="6" id="KW-0349">Heme</keyword>
<dbReference type="OrthoDB" id="10570867at2759"/>
<evidence type="ECO:0000256" key="5">
    <source>
        <dbReference type="ARBA" id="ARBA00022525"/>
    </source>
</evidence>
<proteinExistence type="inferred from homology"/>